<name>A0A815GCQ3_9BILA</name>
<accession>A0A815GCQ3</accession>
<gene>
    <name evidence="6" type="ORF">SEV965_LOCUS28176</name>
</gene>
<evidence type="ECO:0000256" key="3">
    <source>
        <dbReference type="ARBA" id="ARBA00023157"/>
    </source>
</evidence>
<dbReference type="Proteomes" id="UP000663889">
    <property type="component" value="Unassembled WGS sequence"/>
</dbReference>
<keyword evidence="1 4" id="KW-0147">Chitin-binding</keyword>
<dbReference type="PANTHER" id="PTHR22595:SF79">
    <property type="entry name" value="CHITINASE 12"/>
    <property type="match status" value="1"/>
</dbReference>
<organism evidence="6 7">
    <name type="scientific">Rotaria sordida</name>
    <dbReference type="NCBI Taxonomy" id="392033"/>
    <lineage>
        <taxon>Eukaryota</taxon>
        <taxon>Metazoa</taxon>
        <taxon>Spiralia</taxon>
        <taxon>Gnathifera</taxon>
        <taxon>Rotifera</taxon>
        <taxon>Eurotatoria</taxon>
        <taxon>Bdelloidea</taxon>
        <taxon>Philodinida</taxon>
        <taxon>Philodinidae</taxon>
        <taxon>Rotaria</taxon>
    </lineage>
</organism>
<dbReference type="InterPro" id="IPR023346">
    <property type="entry name" value="Lysozyme-like_dom_sf"/>
</dbReference>
<feature type="disulfide bond" evidence="4">
    <location>
        <begin position="28"/>
        <end position="42"/>
    </location>
</feature>
<dbReference type="SUPFAM" id="SSF53955">
    <property type="entry name" value="Lysozyme-like"/>
    <property type="match status" value="1"/>
</dbReference>
<evidence type="ECO:0000259" key="5">
    <source>
        <dbReference type="PROSITE" id="PS50941"/>
    </source>
</evidence>
<dbReference type="SMART" id="SM00270">
    <property type="entry name" value="ChtBD1"/>
    <property type="match status" value="1"/>
</dbReference>
<dbReference type="GO" id="GO:0004568">
    <property type="term" value="F:chitinase activity"/>
    <property type="evidence" value="ECO:0007669"/>
    <property type="project" value="InterPro"/>
</dbReference>
<dbReference type="Pfam" id="PF00187">
    <property type="entry name" value="Chitin_bind_1"/>
    <property type="match status" value="1"/>
</dbReference>
<comment type="caution">
    <text evidence="6">The sequence shown here is derived from an EMBL/GenBank/DDBJ whole genome shotgun (WGS) entry which is preliminary data.</text>
</comment>
<evidence type="ECO:0000256" key="2">
    <source>
        <dbReference type="ARBA" id="ARBA00022821"/>
    </source>
</evidence>
<proteinExistence type="predicted"/>
<comment type="caution">
    <text evidence="4">Lacks conserved residue(s) required for the propagation of feature annotation.</text>
</comment>
<dbReference type="Gene3D" id="1.10.530.10">
    <property type="match status" value="1"/>
</dbReference>
<dbReference type="CDD" id="cd00325">
    <property type="entry name" value="chitinase_GH19"/>
    <property type="match status" value="1"/>
</dbReference>
<dbReference type="AlphaFoldDB" id="A0A815GCQ3"/>
<dbReference type="PANTHER" id="PTHR22595">
    <property type="entry name" value="CHITINASE-RELATED"/>
    <property type="match status" value="1"/>
</dbReference>
<evidence type="ECO:0000256" key="1">
    <source>
        <dbReference type="ARBA" id="ARBA00022669"/>
    </source>
</evidence>
<dbReference type="GO" id="GO:0008061">
    <property type="term" value="F:chitin binding"/>
    <property type="evidence" value="ECO:0007669"/>
    <property type="project" value="UniProtKB-UniRule"/>
</dbReference>
<dbReference type="EMBL" id="CAJNOU010002637">
    <property type="protein sequence ID" value="CAF1337733.1"/>
    <property type="molecule type" value="Genomic_DNA"/>
</dbReference>
<reference evidence="6" key="1">
    <citation type="submission" date="2021-02" db="EMBL/GenBank/DDBJ databases">
        <authorList>
            <person name="Nowell W R."/>
        </authorList>
    </citation>
    <scope>NUCLEOTIDE SEQUENCE</scope>
</reference>
<keyword evidence="2" id="KW-0611">Plant defense</keyword>
<dbReference type="Pfam" id="PF00182">
    <property type="entry name" value="Glyco_hydro_19"/>
    <property type="match status" value="1"/>
</dbReference>
<protein>
    <recommendedName>
        <fullName evidence="5">Chitin-binding type-1 domain-containing protein</fullName>
    </recommendedName>
</protein>
<dbReference type="PROSITE" id="PS50941">
    <property type="entry name" value="CHIT_BIND_I_2"/>
    <property type="match status" value="1"/>
</dbReference>
<keyword evidence="3 4" id="KW-1015">Disulfide bond</keyword>
<dbReference type="Gene3D" id="3.30.60.10">
    <property type="entry name" value="Endochitinase-like"/>
    <property type="match status" value="1"/>
</dbReference>
<dbReference type="GO" id="GO:0051707">
    <property type="term" value="P:response to other organism"/>
    <property type="evidence" value="ECO:0007669"/>
    <property type="project" value="UniProtKB-ARBA"/>
</dbReference>
<evidence type="ECO:0000313" key="6">
    <source>
        <dbReference type="EMBL" id="CAF1337733.1"/>
    </source>
</evidence>
<dbReference type="GO" id="GO:0006952">
    <property type="term" value="P:defense response"/>
    <property type="evidence" value="ECO:0007669"/>
    <property type="project" value="UniProtKB-KW"/>
</dbReference>
<feature type="domain" description="Chitin-binding type-1" evidence="5">
    <location>
        <begin position="23"/>
        <end position="53"/>
    </location>
</feature>
<feature type="disulfide bond" evidence="4">
    <location>
        <begin position="23"/>
        <end position="35"/>
    </location>
</feature>
<evidence type="ECO:0000256" key="4">
    <source>
        <dbReference type="PROSITE-ProRule" id="PRU00261"/>
    </source>
</evidence>
<dbReference type="GO" id="GO:0006032">
    <property type="term" value="P:chitin catabolic process"/>
    <property type="evidence" value="ECO:0007669"/>
    <property type="project" value="InterPro"/>
</dbReference>
<evidence type="ECO:0000313" key="7">
    <source>
        <dbReference type="Proteomes" id="UP000663889"/>
    </source>
</evidence>
<dbReference type="CDD" id="cd00035">
    <property type="entry name" value="ChtBD1"/>
    <property type="match status" value="1"/>
</dbReference>
<dbReference type="InterPro" id="IPR001002">
    <property type="entry name" value="Chitin-bd_1"/>
</dbReference>
<dbReference type="SUPFAM" id="SSF57016">
    <property type="entry name" value="Plant lectins/antimicrobial peptides"/>
    <property type="match status" value="1"/>
</dbReference>
<sequence>MFQDDSDEQEIDTMRNMMTRDDCASNLCKSKWGYCGTGPDYCGDGCSAGPCSGGNGGNGNNGGGGGGSIITDQNFACTFNTIDAGTRQSRLNGLRNSGWNPSNKDEAAVFLAHVFHETDGLKTIREYCAPGCGSHYAGSWCGVQGAPGKLYYGRGWFQLSWPCNYHGAGQALGIDLLNSPDLVEQQQDIAVKTAVWFYNANNMAGPAKQGDFAATTRIINGALECNGGSGYNNQMTRVATYRRIRHCFGMGEPSRNPVC</sequence>
<dbReference type="InterPro" id="IPR036861">
    <property type="entry name" value="Endochitinase-like_sf"/>
</dbReference>
<dbReference type="GO" id="GO:0016998">
    <property type="term" value="P:cell wall macromolecule catabolic process"/>
    <property type="evidence" value="ECO:0007669"/>
    <property type="project" value="InterPro"/>
</dbReference>
<dbReference type="InterPro" id="IPR000726">
    <property type="entry name" value="Glyco_hydro_19_cat"/>
</dbReference>